<dbReference type="Proteomes" id="UP000309819">
    <property type="component" value="Unassembled WGS sequence"/>
</dbReference>
<protein>
    <submittedName>
        <fullName evidence="7">Type 1 fimbrial protein</fullName>
    </submittedName>
</protein>
<dbReference type="InterPro" id="IPR050263">
    <property type="entry name" value="Bact_Fimbrial_Adh_Pro"/>
</dbReference>
<comment type="caution">
    <text evidence="7">The sequence shown here is derived from an EMBL/GenBank/DDBJ whole genome shotgun (WGS) entry which is preliminary data.</text>
</comment>
<dbReference type="GO" id="GO:0043709">
    <property type="term" value="P:cell adhesion involved in single-species biofilm formation"/>
    <property type="evidence" value="ECO:0007669"/>
    <property type="project" value="TreeGrafter"/>
</dbReference>
<evidence type="ECO:0000259" key="6">
    <source>
        <dbReference type="Pfam" id="PF00419"/>
    </source>
</evidence>
<evidence type="ECO:0000256" key="1">
    <source>
        <dbReference type="ARBA" id="ARBA00004561"/>
    </source>
</evidence>
<keyword evidence="3 5" id="KW-0732">Signal</keyword>
<reference evidence="7 8" key="1">
    <citation type="submission" date="2019-05" db="EMBL/GenBank/DDBJ databases">
        <title>Pseudomonas sp. SC006 isolated from lettuce that can produce HBGAs.</title>
        <authorList>
            <person name="Wang D."/>
            <person name="Liao N."/>
            <person name="Liu D."/>
            <person name="Zhang Z."/>
            <person name="Zou S."/>
        </authorList>
    </citation>
    <scope>NUCLEOTIDE SEQUENCE [LARGE SCALE GENOMIC DNA]</scope>
    <source>
        <strain evidence="7 8">SC006</strain>
    </source>
</reference>
<feature type="domain" description="Fimbrial-type adhesion" evidence="6">
    <location>
        <begin position="203"/>
        <end position="355"/>
    </location>
</feature>
<evidence type="ECO:0000256" key="5">
    <source>
        <dbReference type="SAM" id="SignalP"/>
    </source>
</evidence>
<dbReference type="InterPro" id="IPR000259">
    <property type="entry name" value="Adhesion_dom_fimbrial"/>
</dbReference>
<dbReference type="EMBL" id="VAUO01000004">
    <property type="protein sequence ID" value="TLP61080.1"/>
    <property type="molecule type" value="Genomic_DNA"/>
</dbReference>
<accession>A0A5R8Z5U9</accession>
<dbReference type="PANTHER" id="PTHR33420">
    <property type="entry name" value="FIMBRIAL SUBUNIT ELFA-RELATED"/>
    <property type="match status" value="1"/>
</dbReference>
<dbReference type="AlphaFoldDB" id="A0A5R8Z5U9"/>
<evidence type="ECO:0000256" key="4">
    <source>
        <dbReference type="ARBA" id="ARBA00023263"/>
    </source>
</evidence>
<feature type="signal peptide" evidence="5">
    <location>
        <begin position="1"/>
        <end position="22"/>
    </location>
</feature>
<dbReference type="Gene3D" id="2.60.40.1090">
    <property type="entry name" value="Fimbrial-type adhesion domain"/>
    <property type="match status" value="1"/>
</dbReference>
<keyword evidence="4" id="KW-0281">Fimbrium</keyword>
<dbReference type="OrthoDB" id="6496051at2"/>
<dbReference type="InterPro" id="IPR036937">
    <property type="entry name" value="Adhesion_dom_fimbrial_sf"/>
</dbReference>
<dbReference type="Gene3D" id="2.60.40.3310">
    <property type="match status" value="1"/>
</dbReference>
<sequence>MSTLKHLYAALSLLALSSGAHAIPHCAWLTTPGPLRYDIDLGNTWVARDAPVGSMIGQIRNLTAAEAQGRQIRCDNDGSGTLTFQASPAVPVHPNPLPPVNSWNVDGKVLDTGIPGVGLYIRLGFPFTGGASNAFTPKNDVAIPYDGDHAREVGATPIQINTASTLIASYTLIKTGPIPAGLQRFGKQMARSQITDLGSALDIHVSGGVQQAQCTLKADAVSADPVQLGTHEVKDFTGVGSTTAATDFHITLSDCEDDSAGSIARAFVRLEGARGSVPLLPGLGVFGLSSNSSAAGIAIQLLRSDNTPMPLQQDEPVTALSIGVTRLDFKARYYQMEAKVTPGLAEGALDFTISYR</sequence>
<evidence type="ECO:0000313" key="8">
    <source>
        <dbReference type="Proteomes" id="UP000309819"/>
    </source>
</evidence>
<dbReference type="SUPFAM" id="SSF49401">
    <property type="entry name" value="Bacterial adhesins"/>
    <property type="match status" value="1"/>
</dbReference>
<dbReference type="Pfam" id="PF00419">
    <property type="entry name" value="Fimbrial"/>
    <property type="match status" value="1"/>
</dbReference>
<evidence type="ECO:0000313" key="7">
    <source>
        <dbReference type="EMBL" id="TLP61080.1"/>
    </source>
</evidence>
<evidence type="ECO:0000256" key="3">
    <source>
        <dbReference type="ARBA" id="ARBA00022729"/>
    </source>
</evidence>
<comment type="similarity">
    <text evidence="2">Belongs to the fimbrial protein family.</text>
</comment>
<name>A0A5R8Z5U9_9PSED</name>
<dbReference type="PANTHER" id="PTHR33420:SF12">
    <property type="entry name" value="FIMBRIN-LIKE PROTEIN FIMI-RELATED"/>
    <property type="match status" value="1"/>
</dbReference>
<dbReference type="GO" id="GO:0009289">
    <property type="term" value="C:pilus"/>
    <property type="evidence" value="ECO:0007669"/>
    <property type="project" value="UniProtKB-SubCell"/>
</dbReference>
<proteinExistence type="inferred from homology"/>
<keyword evidence="8" id="KW-1185">Reference proteome</keyword>
<gene>
    <name evidence="7" type="ORF">FEM01_10810</name>
</gene>
<dbReference type="InterPro" id="IPR008966">
    <property type="entry name" value="Adhesion_dom_sf"/>
</dbReference>
<feature type="chain" id="PRO_5024377299" evidence="5">
    <location>
        <begin position="23"/>
        <end position="356"/>
    </location>
</feature>
<evidence type="ECO:0000256" key="2">
    <source>
        <dbReference type="ARBA" id="ARBA00006671"/>
    </source>
</evidence>
<comment type="subcellular location">
    <subcellularLocation>
        <location evidence="1">Fimbrium</location>
    </subcellularLocation>
</comment>
<organism evidence="7 8">
    <name type="scientific">Pseudomonas mosselii</name>
    <dbReference type="NCBI Taxonomy" id="78327"/>
    <lineage>
        <taxon>Bacteria</taxon>
        <taxon>Pseudomonadati</taxon>
        <taxon>Pseudomonadota</taxon>
        <taxon>Gammaproteobacteria</taxon>
        <taxon>Pseudomonadales</taxon>
        <taxon>Pseudomonadaceae</taxon>
        <taxon>Pseudomonas</taxon>
    </lineage>
</organism>
<dbReference type="RefSeq" id="WP_138219435.1">
    <property type="nucleotide sequence ID" value="NZ_VAUO01000004.1"/>
</dbReference>